<organism evidence="2 3">
    <name type="scientific">Solidesulfovibrio fructosivorans JJ]</name>
    <dbReference type="NCBI Taxonomy" id="596151"/>
    <lineage>
        <taxon>Bacteria</taxon>
        <taxon>Pseudomonadati</taxon>
        <taxon>Thermodesulfobacteriota</taxon>
        <taxon>Desulfovibrionia</taxon>
        <taxon>Desulfovibrionales</taxon>
        <taxon>Desulfovibrionaceae</taxon>
        <taxon>Solidesulfovibrio</taxon>
    </lineage>
</organism>
<dbReference type="SUPFAM" id="SSF53756">
    <property type="entry name" value="UDP-Glycosyltransferase/glycogen phosphorylase"/>
    <property type="match status" value="1"/>
</dbReference>
<dbReference type="InterPro" id="IPR055259">
    <property type="entry name" value="YkvP/CgeB_Glyco_trans-like"/>
</dbReference>
<feature type="domain" description="Spore protein YkvP/CgeB glycosyl transferase-like" evidence="1">
    <location>
        <begin position="175"/>
        <end position="281"/>
    </location>
</feature>
<proteinExistence type="predicted"/>
<dbReference type="Proteomes" id="UP000006250">
    <property type="component" value="Unassembled WGS sequence"/>
</dbReference>
<dbReference type="STRING" id="596151.DesfrDRAFT_1584"/>
<evidence type="ECO:0000313" key="3">
    <source>
        <dbReference type="Proteomes" id="UP000006250"/>
    </source>
</evidence>
<gene>
    <name evidence="2" type="ORF">DesfrDRAFT_1584</name>
</gene>
<keyword evidence="3" id="KW-1185">Reference proteome</keyword>
<dbReference type="RefSeq" id="WP_005992752.1">
    <property type="nucleotide sequence ID" value="NZ_AECZ01000008.1"/>
</dbReference>
<dbReference type="Pfam" id="PF13524">
    <property type="entry name" value="Glyco_trans_1_2"/>
    <property type="match status" value="1"/>
</dbReference>
<name>E1JVD5_SOLFR</name>
<sequence length="341" mass="37875">MRILNLHHTAFVPVFRAMGHEVLSLGTTAECDVRLTEALSRNRLGELLAARFPDPDCVFWFDSCEVPWVFGLETLPTLTIGYSVDQYMHPWHVPYSAAFDAFFVAQKDFLPLFTDCPTDRPAFWSPLFCNPRRDRDAQQVRDIPVSFVGTLDGRVNTTRRAFLDAFRQRAPLFATSGSYVPVFQRSRIVLNQSAAGELNFRIFEAMACGATVLTEDTGNGLHDLFTPGENILTYKRGDPADAARVALAALADPHCDDFAAAGKRSVLAHHTITQRAKTILDTAKSLIASRAPAKRLAQLPTTNNEVRKAYAMLAVDEHLPLPDAQRRFFLSMANCAGGKPF</sequence>
<dbReference type="AlphaFoldDB" id="E1JVD5"/>
<protein>
    <recommendedName>
        <fullName evidence="1">Spore protein YkvP/CgeB glycosyl transferase-like domain-containing protein</fullName>
    </recommendedName>
</protein>
<dbReference type="eggNOG" id="COG4641">
    <property type="taxonomic scope" value="Bacteria"/>
</dbReference>
<dbReference type="EMBL" id="AECZ01000008">
    <property type="protein sequence ID" value="EFL51729.1"/>
    <property type="molecule type" value="Genomic_DNA"/>
</dbReference>
<dbReference type="Gene3D" id="3.40.50.2000">
    <property type="entry name" value="Glycogen Phosphorylase B"/>
    <property type="match status" value="1"/>
</dbReference>
<reference evidence="2 3" key="1">
    <citation type="submission" date="2010-08" db="EMBL/GenBank/DDBJ databases">
        <title>The draft genome of Desulfovibrio fructosovorans JJ.</title>
        <authorList>
            <consortium name="US DOE Joint Genome Institute (JGI-PGF)"/>
            <person name="Lucas S."/>
            <person name="Copeland A."/>
            <person name="Lapidus A."/>
            <person name="Cheng J.-F."/>
            <person name="Bruce D."/>
            <person name="Goodwin L."/>
            <person name="Pitluck S."/>
            <person name="Land M.L."/>
            <person name="Hauser L."/>
            <person name="Chang Y.-J."/>
            <person name="Jeffries C."/>
            <person name="Wall J.D."/>
            <person name="Stahl D.A."/>
            <person name="Arkin A.P."/>
            <person name="Dehal P."/>
            <person name="Stolyar S.M."/>
            <person name="Hazen T.C."/>
            <person name="Woyke T.J."/>
        </authorList>
    </citation>
    <scope>NUCLEOTIDE SEQUENCE [LARGE SCALE GENOMIC DNA]</scope>
    <source>
        <strain evidence="2 3">JJ</strain>
    </source>
</reference>
<dbReference type="OrthoDB" id="9800484at2"/>
<accession>E1JVD5</accession>
<evidence type="ECO:0000313" key="2">
    <source>
        <dbReference type="EMBL" id="EFL51729.1"/>
    </source>
</evidence>
<evidence type="ECO:0000259" key="1">
    <source>
        <dbReference type="Pfam" id="PF13524"/>
    </source>
</evidence>
<comment type="caution">
    <text evidence="2">The sequence shown here is derived from an EMBL/GenBank/DDBJ whole genome shotgun (WGS) entry which is preliminary data.</text>
</comment>